<evidence type="ECO:0000313" key="2">
    <source>
        <dbReference type="Proteomes" id="UP001607303"/>
    </source>
</evidence>
<dbReference type="AlphaFoldDB" id="A0ABD2CDP5"/>
<sequence length="187" mass="21241">MDDVEAVRQWTKRSKQCSFWMPNSVRVLLGDNGQLVELPTSGISNRVVVFENLRTMPPTTTTKRGLLFVPDIEEGRVTSNLFLVTIVQRPWTVKYHSKVSAERRSRTIEPCGIGFLDGGSVEGWRRAKGFVVLSTYRHTVDKVDLRRRDDGSKCRPRLDRVEEYKRQTVKSDASCGGMLLPLIGSRT</sequence>
<gene>
    <name evidence="1" type="ORF">V1477_008363</name>
</gene>
<protein>
    <submittedName>
        <fullName evidence="1">Uncharacterized protein</fullName>
    </submittedName>
</protein>
<reference evidence="1 2" key="1">
    <citation type="journal article" date="2024" name="Ann. Entomol. Soc. Am.">
        <title>Genomic analyses of the southern and eastern yellowjacket wasps (Hymenoptera: Vespidae) reveal evolutionary signatures of social life.</title>
        <authorList>
            <person name="Catto M.A."/>
            <person name="Caine P.B."/>
            <person name="Orr S.E."/>
            <person name="Hunt B.G."/>
            <person name="Goodisman M.A.D."/>
        </authorList>
    </citation>
    <scope>NUCLEOTIDE SEQUENCE [LARGE SCALE GENOMIC DNA]</scope>
    <source>
        <strain evidence="1">232</strain>
        <tissue evidence="1">Head and thorax</tissue>
    </source>
</reference>
<dbReference type="Proteomes" id="UP001607303">
    <property type="component" value="Unassembled WGS sequence"/>
</dbReference>
<proteinExistence type="predicted"/>
<organism evidence="1 2">
    <name type="scientific">Vespula maculifrons</name>
    <name type="common">Eastern yellow jacket</name>
    <name type="synonym">Wasp</name>
    <dbReference type="NCBI Taxonomy" id="7453"/>
    <lineage>
        <taxon>Eukaryota</taxon>
        <taxon>Metazoa</taxon>
        <taxon>Ecdysozoa</taxon>
        <taxon>Arthropoda</taxon>
        <taxon>Hexapoda</taxon>
        <taxon>Insecta</taxon>
        <taxon>Pterygota</taxon>
        <taxon>Neoptera</taxon>
        <taxon>Endopterygota</taxon>
        <taxon>Hymenoptera</taxon>
        <taxon>Apocrita</taxon>
        <taxon>Aculeata</taxon>
        <taxon>Vespoidea</taxon>
        <taxon>Vespidae</taxon>
        <taxon>Vespinae</taxon>
        <taxon>Vespula</taxon>
    </lineage>
</organism>
<dbReference type="EMBL" id="JAYRBN010000056">
    <property type="protein sequence ID" value="KAL2742874.1"/>
    <property type="molecule type" value="Genomic_DNA"/>
</dbReference>
<comment type="caution">
    <text evidence="1">The sequence shown here is derived from an EMBL/GenBank/DDBJ whole genome shotgun (WGS) entry which is preliminary data.</text>
</comment>
<evidence type="ECO:0000313" key="1">
    <source>
        <dbReference type="EMBL" id="KAL2742874.1"/>
    </source>
</evidence>
<accession>A0ABD2CDP5</accession>
<name>A0ABD2CDP5_VESMC</name>
<feature type="non-terminal residue" evidence="1">
    <location>
        <position position="187"/>
    </location>
</feature>
<keyword evidence="2" id="KW-1185">Reference proteome</keyword>